<name>A0A8R7PGG0_TRIUA</name>
<dbReference type="AlphaFoldDB" id="A0A8R7PGG0"/>
<dbReference type="Gramene" id="TuG1812G0200003915.01.T01">
    <property type="protein sequence ID" value="TuG1812G0200003915.01.T01.cds436442"/>
    <property type="gene ID" value="TuG1812G0200003915.01"/>
</dbReference>
<evidence type="ECO:0000313" key="2">
    <source>
        <dbReference type="Proteomes" id="UP000015106"/>
    </source>
</evidence>
<accession>A0A8R7PGG0</accession>
<reference evidence="1" key="3">
    <citation type="submission" date="2022-06" db="UniProtKB">
        <authorList>
            <consortium name="EnsemblPlants"/>
        </authorList>
    </citation>
    <scope>IDENTIFICATION</scope>
</reference>
<sequence>MSQELVRAAMAAAPGDIPPPLATPALLPQAKMVKEDLSFPQASPVVPAMMAEDWSKWSTLPPGLVRRVGDSLLSTNDLDCY</sequence>
<dbReference type="Proteomes" id="UP000015106">
    <property type="component" value="Chromosome 2"/>
</dbReference>
<protein>
    <submittedName>
        <fullName evidence="1">Uncharacterized protein</fullName>
    </submittedName>
</protein>
<dbReference type="EnsemblPlants" id="TuG1812G0200003915.01.T01">
    <property type="protein sequence ID" value="TuG1812G0200003915.01.T01.cds436442"/>
    <property type="gene ID" value="TuG1812G0200003915.01"/>
</dbReference>
<reference evidence="1" key="2">
    <citation type="submission" date="2018-03" db="EMBL/GenBank/DDBJ databases">
        <title>The Triticum urartu genome reveals the dynamic nature of wheat genome evolution.</title>
        <authorList>
            <person name="Ling H."/>
            <person name="Ma B."/>
            <person name="Shi X."/>
            <person name="Liu H."/>
            <person name="Dong L."/>
            <person name="Sun H."/>
            <person name="Cao Y."/>
            <person name="Gao Q."/>
            <person name="Zheng S."/>
            <person name="Li Y."/>
            <person name="Yu Y."/>
            <person name="Du H."/>
            <person name="Qi M."/>
            <person name="Li Y."/>
            <person name="Yu H."/>
            <person name="Cui Y."/>
            <person name="Wang N."/>
            <person name="Chen C."/>
            <person name="Wu H."/>
            <person name="Zhao Y."/>
            <person name="Zhang J."/>
            <person name="Li Y."/>
            <person name="Zhou W."/>
            <person name="Zhang B."/>
            <person name="Hu W."/>
            <person name="Eijk M."/>
            <person name="Tang J."/>
            <person name="Witsenboer H."/>
            <person name="Zhao S."/>
            <person name="Li Z."/>
            <person name="Zhang A."/>
            <person name="Wang D."/>
            <person name="Liang C."/>
        </authorList>
    </citation>
    <scope>NUCLEOTIDE SEQUENCE [LARGE SCALE GENOMIC DNA]</scope>
    <source>
        <strain evidence="1">cv. G1812</strain>
    </source>
</reference>
<keyword evidence="2" id="KW-1185">Reference proteome</keyword>
<reference evidence="2" key="1">
    <citation type="journal article" date="2013" name="Nature">
        <title>Draft genome of the wheat A-genome progenitor Triticum urartu.</title>
        <authorList>
            <person name="Ling H.Q."/>
            <person name="Zhao S."/>
            <person name="Liu D."/>
            <person name="Wang J."/>
            <person name="Sun H."/>
            <person name="Zhang C."/>
            <person name="Fan H."/>
            <person name="Li D."/>
            <person name="Dong L."/>
            <person name="Tao Y."/>
            <person name="Gao C."/>
            <person name="Wu H."/>
            <person name="Li Y."/>
            <person name="Cui Y."/>
            <person name="Guo X."/>
            <person name="Zheng S."/>
            <person name="Wang B."/>
            <person name="Yu K."/>
            <person name="Liang Q."/>
            <person name="Yang W."/>
            <person name="Lou X."/>
            <person name="Chen J."/>
            <person name="Feng M."/>
            <person name="Jian J."/>
            <person name="Zhang X."/>
            <person name="Luo G."/>
            <person name="Jiang Y."/>
            <person name="Liu J."/>
            <person name="Wang Z."/>
            <person name="Sha Y."/>
            <person name="Zhang B."/>
            <person name="Wu H."/>
            <person name="Tang D."/>
            <person name="Shen Q."/>
            <person name="Xue P."/>
            <person name="Zou S."/>
            <person name="Wang X."/>
            <person name="Liu X."/>
            <person name="Wang F."/>
            <person name="Yang Y."/>
            <person name="An X."/>
            <person name="Dong Z."/>
            <person name="Zhang K."/>
            <person name="Zhang X."/>
            <person name="Luo M.C."/>
            <person name="Dvorak J."/>
            <person name="Tong Y."/>
            <person name="Wang J."/>
            <person name="Yang H."/>
            <person name="Li Z."/>
            <person name="Wang D."/>
            <person name="Zhang A."/>
            <person name="Wang J."/>
        </authorList>
    </citation>
    <scope>NUCLEOTIDE SEQUENCE</scope>
    <source>
        <strain evidence="2">cv. G1812</strain>
    </source>
</reference>
<organism evidence="1 2">
    <name type="scientific">Triticum urartu</name>
    <name type="common">Red wild einkorn</name>
    <name type="synonym">Crithodium urartu</name>
    <dbReference type="NCBI Taxonomy" id="4572"/>
    <lineage>
        <taxon>Eukaryota</taxon>
        <taxon>Viridiplantae</taxon>
        <taxon>Streptophyta</taxon>
        <taxon>Embryophyta</taxon>
        <taxon>Tracheophyta</taxon>
        <taxon>Spermatophyta</taxon>
        <taxon>Magnoliopsida</taxon>
        <taxon>Liliopsida</taxon>
        <taxon>Poales</taxon>
        <taxon>Poaceae</taxon>
        <taxon>BOP clade</taxon>
        <taxon>Pooideae</taxon>
        <taxon>Triticodae</taxon>
        <taxon>Triticeae</taxon>
        <taxon>Triticinae</taxon>
        <taxon>Triticum</taxon>
    </lineage>
</organism>
<proteinExistence type="predicted"/>
<evidence type="ECO:0000313" key="1">
    <source>
        <dbReference type="EnsemblPlants" id="TuG1812G0200003915.01.T01.cds436442"/>
    </source>
</evidence>